<protein>
    <submittedName>
        <fullName evidence="3">Ribosome-associated protein</fullName>
    </submittedName>
</protein>
<evidence type="ECO:0000313" key="2">
    <source>
        <dbReference type="EMBL" id="SDI51666.1"/>
    </source>
</evidence>
<name>A0A1I5EK37_9CLOT</name>
<evidence type="ECO:0000256" key="1">
    <source>
        <dbReference type="PROSITE-ProRule" id="PRU00182"/>
    </source>
</evidence>
<dbReference type="Proteomes" id="UP000183255">
    <property type="component" value="Unassembled WGS sequence"/>
</dbReference>
<dbReference type="InterPro" id="IPR036986">
    <property type="entry name" value="S4_RNA-bd_sf"/>
</dbReference>
<reference evidence="4 5" key="1">
    <citation type="submission" date="2016-10" db="EMBL/GenBank/DDBJ databases">
        <authorList>
            <person name="de Groot N.N."/>
        </authorList>
    </citation>
    <scope>NUCLEOTIDE SEQUENCE [LARGE SCALE GENOMIC DNA]</scope>
    <source>
        <strain evidence="2 5">CGMCC 1.5058</strain>
        <strain evidence="3 4">ML2</strain>
    </source>
</reference>
<gene>
    <name evidence="3" type="ORF">SAMN04488695_11735</name>
    <name evidence="2" type="ORF">SAMN05421804_1036</name>
</gene>
<dbReference type="EMBL" id="FNDZ01000003">
    <property type="protein sequence ID" value="SDI51666.1"/>
    <property type="molecule type" value="Genomic_DNA"/>
</dbReference>
<keyword evidence="4" id="KW-1185">Reference proteome</keyword>
<sequence>MEIKIKTEFIKLDSFLKWAGAVSLGSEAKAYIQEGLVKVNDEVELRRGKKIYPGDKVEFNGEVFIAVAE</sequence>
<keyword evidence="1" id="KW-0694">RNA-binding</keyword>
<evidence type="ECO:0000313" key="3">
    <source>
        <dbReference type="EMBL" id="SFO11892.1"/>
    </source>
</evidence>
<dbReference type="CDD" id="cd00165">
    <property type="entry name" value="S4"/>
    <property type="match status" value="1"/>
</dbReference>
<proteinExistence type="predicted"/>
<dbReference type="Proteomes" id="UP000181899">
    <property type="component" value="Unassembled WGS sequence"/>
</dbReference>
<dbReference type="InterPro" id="IPR014330">
    <property type="entry name" value="RNA-bd_S4-rel_YaaA"/>
</dbReference>
<dbReference type="AlphaFoldDB" id="A0A1I5EK37"/>
<dbReference type="PROSITE" id="PS50889">
    <property type="entry name" value="S4"/>
    <property type="match status" value="1"/>
</dbReference>
<dbReference type="GO" id="GO:0003723">
    <property type="term" value="F:RNA binding"/>
    <property type="evidence" value="ECO:0007669"/>
    <property type="project" value="UniProtKB-KW"/>
</dbReference>
<dbReference type="STRING" id="398199.SAMN05421804_1036"/>
<evidence type="ECO:0000313" key="5">
    <source>
        <dbReference type="Proteomes" id="UP000183255"/>
    </source>
</evidence>
<dbReference type="Pfam" id="PF13275">
    <property type="entry name" value="S4_2"/>
    <property type="match status" value="1"/>
</dbReference>
<accession>A0A1I5EK37</accession>
<organism evidence="3 4">
    <name type="scientific">Proteiniclasticum ruminis</name>
    <dbReference type="NCBI Taxonomy" id="398199"/>
    <lineage>
        <taxon>Bacteria</taxon>
        <taxon>Bacillati</taxon>
        <taxon>Bacillota</taxon>
        <taxon>Clostridia</taxon>
        <taxon>Eubacteriales</taxon>
        <taxon>Clostridiaceae</taxon>
        <taxon>Proteiniclasticum</taxon>
    </lineage>
</organism>
<dbReference type="eggNOG" id="COG2501">
    <property type="taxonomic scope" value="Bacteria"/>
</dbReference>
<dbReference type="EMBL" id="FOVK01000017">
    <property type="protein sequence ID" value="SFO11892.1"/>
    <property type="molecule type" value="Genomic_DNA"/>
</dbReference>
<evidence type="ECO:0000313" key="4">
    <source>
        <dbReference type="Proteomes" id="UP000181899"/>
    </source>
</evidence>
<dbReference type="NCBIfam" id="TIGR02988">
    <property type="entry name" value="YaaA_near_RecF"/>
    <property type="match status" value="1"/>
</dbReference>
<dbReference type="SUPFAM" id="SSF55174">
    <property type="entry name" value="Alpha-L RNA-binding motif"/>
    <property type="match status" value="1"/>
</dbReference>
<dbReference type="Gene3D" id="3.10.290.10">
    <property type="entry name" value="RNA-binding S4 domain"/>
    <property type="match status" value="1"/>
</dbReference>